<evidence type="ECO:0000256" key="2">
    <source>
        <dbReference type="ARBA" id="ARBA00006533"/>
    </source>
</evidence>
<dbReference type="SUPFAM" id="SSF48371">
    <property type="entry name" value="ARM repeat"/>
    <property type="match status" value="1"/>
</dbReference>
<keyword evidence="5" id="KW-0498">Mitosis</keyword>
<dbReference type="GeneID" id="28901416"/>
<evidence type="ECO:0000256" key="8">
    <source>
        <dbReference type="SAM" id="MobiDB-lite"/>
    </source>
</evidence>
<dbReference type="InterPro" id="IPR011989">
    <property type="entry name" value="ARM-like"/>
</dbReference>
<dbReference type="InterPro" id="IPR025977">
    <property type="entry name" value="Cnd3_C"/>
</dbReference>
<keyword evidence="11" id="KW-1185">Reference proteome</keyword>
<keyword evidence="7" id="KW-0131">Cell cycle</keyword>
<feature type="compositionally biased region" description="Basic and acidic residues" evidence="8">
    <location>
        <begin position="1058"/>
        <end position="1081"/>
    </location>
</feature>
<dbReference type="InterPro" id="IPR016024">
    <property type="entry name" value="ARM-type_fold"/>
</dbReference>
<feature type="domain" description="Nuclear condensin complex subunit 3 C-terminal" evidence="9">
    <location>
        <begin position="676"/>
        <end position="974"/>
    </location>
</feature>
<dbReference type="GO" id="GO:0000796">
    <property type="term" value="C:condensin complex"/>
    <property type="evidence" value="ECO:0007669"/>
    <property type="project" value="InterPro"/>
</dbReference>
<evidence type="ECO:0000256" key="3">
    <source>
        <dbReference type="ARBA" id="ARBA00022454"/>
    </source>
</evidence>
<dbReference type="PANTHER" id="PTHR14418:SF5">
    <property type="entry name" value="CONDENSIN COMPLEX SUBUNIT 3"/>
    <property type="match status" value="1"/>
</dbReference>
<dbReference type="Pfam" id="PF12719">
    <property type="entry name" value="Cnd3"/>
    <property type="match status" value="1"/>
</dbReference>
<feature type="region of interest" description="Disordered" evidence="8">
    <location>
        <begin position="616"/>
        <end position="663"/>
    </location>
</feature>
<dbReference type="OrthoDB" id="27187at2759"/>
<feature type="compositionally biased region" description="Acidic residues" evidence="8">
    <location>
        <begin position="617"/>
        <end position="627"/>
    </location>
</feature>
<comment type="similarity">
    <text evidence="2">Belongs to the CND3 (condensin subunit 3) family.</text>
</comment>
<feature type="region of interest" description="Disordered" evidence="8">
    <location>
        <begin position="1"/>
        <end position="76"/>
    </location>
</feature>
<dbReference type="AlphaFoldDB" id="A0A165AB17"/>
<reference evidence="10 11" key="1">
    <citation type="journal article" date="2016" name="Fungal Biol.">
        <title>The genome of Xylona heveae provides a window into fungal endophytism.</title>
        <authorList>
            <person name="Gazis R."/>
            <person name="Kuo A."/>
            <person name="Riley R."/>
            <person name="LaButti K."/>
            <person name="Lipzen A."/>
            <person name="Lin J."/>
            <person name="Amirebrahimi M."/>
            <person name="Hesse C.N."/>
            <person name="Spatafora J.W."/>
            <person name="Henrissat B."/>
            <person name="Hainaut M."/>
            <person name="Grigoriev I.V."/>
            <person name="Hibbett D.S."/>
        </authorList>
    </citation>
    <scope>NUCLEOTIDE SEQUENCE [LARGE SCALE GENOMIC DNA]</scope>
    <source>
        <strain evidence="10 11">TC161</strain>
    </source>
</reference>
<organism evidence="10 11">
    <name type="scientific">Xylona heveae (strain CBS 132557 / TC161)</name>
    <dbReference type="NCBI Taxonomy" id="1328760"/>
    <lineage>
        <taxon>Eukaryota</taxon>
        <taxon>Fungi</taxon>
        <taxon>Dikarya</taxon>
        <taxon>Ascomycota</taxon>
        <taxon>Pezizomycotina</taxon>
        <taxon>Xylonomycetes</taxon>
        <taxon>Xylonales</taxon>
        <taxon>Xylonaceae</taxon>
        <taxon>Xylona</taxon>
    </lineage>
</organism>
<dbReference type="InterPro" id="IPR027165">
    <property type="entry name" value="CND3"/>
</dbReference>
<proteinExistence type="inferred from homology"/>
<dbReference type="EMBL" id="KV407463">
    <property type="protein sequence ID" value="KZF20193.1"/>
    <property type="molecule type" value="Genomic_DNA"/>
</dbReference>
<dbReference type="Proteomes" id="UP000076632">
    <property type="component" value="Unassembled WGS sequence"/>
</dbReference>
<evidence type="ECO:0000256" key="1">
    <source>
        <dbReference type="ARBA" id="ARBA00004286"/>
    </source>
</evidence>
<dbReference type="Gene3D" id="1.25.10.10">
    <property type="entry name" value="Leucine-rich Repeat Variant"/>
    <property type="match status" value="1"/>
</dbReference>
<dbReference type="PANTHER" id="PTHR14418">
    <property type="entry name" value="CONDENSIN COMPLEX SUBUNIT 3-RELATED"/>
    <property type="match status" value="1"/>
</dbReference>
<dbReference type="FunCoup" id="A0A165AB17">
    <property type="interactions" value="195"/>
</dbReference>
<dbReference type="STRING" id="1328760.A0A165AB17"/>
<comment type="subcellular location">
    <subcellularLocation>
        <location evidence="1">Chromosome</location>
    </subcellularLocation>
</comment>
<sequence length="1127" mass="124732">MPGRVSRKPGSSAAQSTQNLSLPAASSSRLSNNATDDGSIKSSRSSRGTESTRDSESKPSRKSTRTSAIPISIPDEGPSTALRVQICSLFGDAQRTTAAHRKLVISLRKIQEACCYEPTSPVKGKQVSQYHQLGADFGEEEFTSEVARCMLRILGVKRSENAADRVIRFLVLFLRHANEKDNALLQEVADEDDMLETPSSRLTSHLLTTLLPLMTSKEKTVRFRATQITSDLVSSLQSIDFDIYQATRAALLRRIRDKESMVRVQAVLGLSSIASNDAEDDQEDEEEDDEDDASSLLEKLLDALQNDPSADVRRSLLLSLPLTAATLPYLLERARDLDAATRRGLYSRLLPSLADFRHLSLSMREKLLRWGLRDRDQNVRRAAARVFRERWIEDCAGTRQQAEGGAVIEQKSPSFEGLTELLERIDVVNSGVESGIAQEAMKEFWEGRPDYRAAVTFDDSFWENLTAEGAFMARSFNAFCRQEGDGKYENLVEEKMPEVTKLAFYIQRYTNVLFSKLKTTNERAEGDDEDTVELEFIVEQLLHIALTLDYTDEVGRRKMYALMREILAVAELPEETTRLVVDILRVVCGENANGERDFCGVVLEAVAEVHDTIMGEDGAENGEEDGEESFHSARSEVSDDAPAKKKAQAPLTPEEQAEKEAQEEEKAVREIVVNMKCLHIAQCMLQNVQTDLKENAHLVTTLNNLIVPAVRSHEAPIRERGLVCLGLCCLLDKSLAEENLILFLHCFAKGHEALQTTSVQIITDILTTHPSLLSPTPPTDPEAESTPSALQKPILKLYSRSLRSSSTDVQSTGCTALCKLMLGNVIKEDDLLKQLVLTYFDPATQDNPAMRQALTYFLPVYCHSRRENMERMARIAVPLVHALVTLNDELEEDEGMVGLTLVTAHLVDWTDPRKLVVLDSFSTGWDELGRKETKPVEADIHVDVAVDVLNKVLSSGCTKEERKTLISLLSKLYIAHAADASKLLELHDLAAAAVDASGRIAPDATSRNALTKVLNAVEKVVQVDAEQAEQAEPVVTAGEEDESKFLSKAGSGDEEGVEESKADEESRAQLEGESQIKYEHEDEHEDDGDDDAATVTGNSVKDESVLSDATRITASEGMDVDDPMDMD</sequence>
<dbReference type="GO" id="GO:0000793">
    <property type="term" value="C:condensed chromosome"/>
    <property type="evidence" value="ECO:0007669"/>
    <property type="project" value="TreeGrafter"/>
</dbReference>
<keyword evidence="4" id="KW-0132">Cell division</keyword>
<gene>
    <name evidence="10" type="ORF">L228DRAFT_284926</name>
</gene>
<evidence type="ECO:0000256" key="5">
    <source>
        <dbReference type="ARBA" id="ARBA00022776"/>
    </source>
</evidence>
<feature type="region of interest" description="Disordered" evidence="8">
    <location>
        <begin position="1028"/>
        <end position="1127"/>
    </location>
</feature>
<keyword evidence="3" id="KW-0158">Chromosome</keyword>
<feature type="compositionally biased region" description="Acidic residues" evidence="8">
    <location>
        <begin position="1082"/>
        <end position="1092"/>
    </location>
</feature>
<dbReference type="GO" id="GO:0007076">
    <property type="term" value="P:mitotic chromosome condensation"/>
    <property type="evidence" value="ECO:0007669"/>
    <property type="project" value="InterPro"/>
</dbReference>
<evidence type="ECO:0000313" key="11">
    <source>
        <dbReference type="Proteomes" id="UP000076632"/>
    </source>
</evidence>
<feature type="compositionally biased region" description="Basic and acidic residues" evidence="8">
    <location>
        <begin position="50"/>
        <end position="59"/>
    </location>
</feature>
<feature type="compositionally biased region" description="Low complexity" evidence="8">
    <location>
        <begin position="19"/>
        <end position="49"/>
    </location>
</feature>
<evidence type="ECO:0000256" key="4">
    <source>
        <dbReference type="ARBA" id="ARBA00022618"/>
    </source>
</evidence>
<dbReference type="OMA" id="FRATQIT"/>
<evidence type="ECO:0000313" key="10">
    <source>
        <dbReference type="EMBL" id="KZF20193.1"/>
    </source>
</evidence>
<evidence type="ECO:0000256" key="7">
    <source>
        <dbReference type="ARBA" id="ARBA00023306"/>
    </source>
</evidence>
<feature type="compositionally biased region" description="Basic and acidic residues" evidence="8">
    <location>
        <begin position="628"/>
        <end position="643"/>
    </location>
</feature>
<feature type="compositionally biased region" description="Acidic residues" evidence="8">
    <location>
        <begin position="1118"/>
        <end position="1127"/>
    </location>
</feature>
<keyword evidence="6" id="KW-0226">DNA condensation</keyword>
<dbReference type="GO" id="GO:0051301">
    <property type="term" value="P:cell division"/>
    <property type="evidence" value="ECO:0007669"/>
    <property type="project" value="UniProtKB-KW"/>
</dbReference>
<dbReference type="RefSeq" id="XP_018185748.1">
    <property type="nucleotide sequence ID" value="XM_018336279.1"/>
</dbReference>
<accession>A0A165AB17</accession>
<evidence type="ECO:0000256" key="6">
    <source>
        <dbReference type="ARBA" id="ARBA00023067"/>
    </source>
</evidence>
<evidence type="ECO:0000259" key="9">
    <source>
        <dbReference type="Pfam" id="PF12719"/>
    </source>
</evidence>
<name>A0A165AB17_XYLHT</name>
<dbReference type="InParanoid" id="A0A165AB17"/>
<protein>
    <submittedName>
        <fullName evidence="10">ARM repeat-containing protein</fullName>
    </submittedName>
</protein>